<dbReference type="EMBL" id="JAAGOA010000004">
    <property type="protein sequence ID" value="NED99852.1"/>
    <property type="molecule type" value="Genomic_DNA"/>
</dbReference>
<feature type="domain" description="Carrier" evidence="1">
    <location>
        <begin position="2"/>
        <end position="85"/>
    </location>
</feature>
<reference evidence="2 3" key="1">
    <citation type="submission" date="2020-02" db="EMBL/GenBank/DDBJ databases">
        <authorList>
            <person name="Li X.-J."/>
            <person name="Han X.-M."/>
        </authorList>
    </citation>
    <scope>NUCLEOTIDE SEQUENCE [LARGE SCALE GENOMIC DNA]</scope>
    <source>
        <strain evidence="2 3">CCTCC AB 2017055</strain>
    </source>
</reference>
<dbReference type="PROSITE" id="PS50075">
    <property type="entry name" value="CARRIER"/>
    <property type="match status" value="1"/>
</dbReference>
<gene>
    <name evidence="2" type="ORF">G1H10_06695</name>
</gene>
<comment type="caution">
    <text evidence="2">The sequence shown here is derived from an EMBL/GenBank/DDBJ whole genome shotgun (WGS) entry which is preliminary data.</text>
</comment>
<evidence type="ECO:0000313" key="2">
    <source>
        <dbReference type="EMBL" id="NED99852.1"/>
    </source>
</evidence>
<dbReference type="SUPFAM" id="SSF47336">
    <property type="entry name" value="ACP-like"/>
    <property type="match status" value="1"/>
</dbReference>
<dbReference type="Proteomes" id="UP000475214">
    <property type="component" value="Unassembled WGS sequence"/>
</dbReference>
<dbReference type="InterPro" id="IPR009081">
    <property type="entry name" value="PP-bd_ACP"/>
</dbReference>
<dbReference type="Gene3D" id="1.10.1200.10">
    <property type="entry name" value="ACP-like"/>
    <property type="match status" value="1"/>
</dbReference>
<sequence length="89" mass="9844">MQTTDEIMAQIVQILEEELDWPVPRDQVSERTVLGPDGLALDSVLIISTAVHLEERFGIAIPDEDIAELPGKTLGETADYVRRRMLAAA</sequence>
<dbReference type="Pfam" id="PF00550">
    <property type="entry name" value="PP-binding"/>
    <property type="match status" value="1"/>
</dbReference>
<proteinExistence type="predicted"/>
<organism evidence="2 3">
    <name type="scientific">Phytoactinopolyspora halotolerans</name>
    <dbReference type="NCBI Taxonomy" id="1981512"/>
    <lineage>
        <taxon>Bacteria</taxon>
        <taxon>Bacillati</taxon>
        <taxon>Actinomycetota</taxon>
        <taxon>Actinomycetes</taxon>
        <taxon>Jiangellales</taxon>
        <taxon>Jiangellaceae</taxon>
        <taxon>Phytoactinopolyspora</taxon>
    </lineage>
</organism>
<dbReference type="InterPro" id="IPR036736">
    <property type="entry name" value="ACP-like_sf"/>
</dbReference>
<evidence type="ECO:0000259" key="1">
    <source>
        <dbReference type="PROSITE" id="PS50075"/>
    </source>
</evidence>
<name>A0A6L9S4D3_9ACTN</name>
<evidence type="ECO:0000313" key="3">
    <source>
        <dbReference type="Proteomes" id="UP000475214"/>
    </source>
</evidence>
<dbReference type="AlphaFoldDB" id="A0A6L9S4D3"/>
<accession>A0A6L9S4D3</accession>
<keyword evidence="3" id="KW-1185">Reference proteome</keyword>
<dbReference type="RefSeq" id="WP_163734587.1">
    <property type="nucleotide sequence ID" value="NZ_JAAGOA010000004.1"/>
</dbReference>
<protein>
    <recommendedName>
        <fullName evidence="1">Carrier domain-containing protein</fullName>
    </recommendedName>
</protein>